<evidence type="ECO:0000313" key="2">
    <source>
        <dbReference type="EMBL" id="CAH3136532.1"/>
    </source>
</evidence>
<gene>
    <name evidence="2" type="ORF">PMEA_00017781</name>
</gene>
<evidence type="ECO:0008006" key="4">
    <source>
        <dbReference type="Google" id="ProtNLM"/>
    </source>
</evidence>
<dbReference type="InterPro" id="IPR002110">
    <property type="entry name" value="Ankyrin_rpt"/>
</dbReference>
<reference evidence="2 3" key="1">
    <citation type="submission" date="2022-05" db="EMBL/GenBank/DDBJ databases">
        <authorList>
            <consortium name="Genoscope - CEA"/>
            <person name="William W."/>
        </authorList>
    </citation>
    <scope>NUCLEOTIDE SEQUENCE [LARGE SCALE GENOMIC DNA]</scope>
</reference>
<dbReference type="AlphaFoldDB" id="A0AAU9X4F2"/>
<dbReference type="PANTHER" id="PTHR24147:SF53">
    <property type="entry name" value="ANKYRIN REPEAT DOMAIN 26"/>
    <property type="match status" value="1"/>
</dbReference>
<dbReference type="PROSITE" id="PS50297">
    <property type="entry name" value="ANK_REP_REGION"/>
    <property type="match status" value="1"/>
</dbReference>
<dbReference type="EMBL" id="CALNXJ010000030">
    <property type="protein sequence ID" value="CAH3136532.1"/>
    <property type="molecule type" value="Genomic_DNA"/>
</dbReference>
<protein>
    <recommendedName>
        <fullName evidence="4">Ankyrin repeat domain-containing protein</fullName>
    </recommendedName>
</protein>
<name>A0AAU9X4F2_9CNID</name>
<dbReference type="PANTHER" id="PTHR24147">
    <property type="entry name" value="ANKYRIN REPEAT DOMAIN 36-RELATED"/>
    <property type="match status" value="1"/>
</dbReference>
<dbReference type="InterPro" id="IPR050657">
    <property type="entry name" value="Ankyrin_repeat_domain"/>
</dbReference>
<comment type="caution">
    <text evidence="2">The sequence shown here is derived from an EMBL/GenBank/DDBJ whole genome shotgun (WGS) entry which is preliminary data.</text>
</comment>
<keyword evidence="1" id="KW-0040">ANK repeat</keyword>
<dbReference type="SUPFAM" id="SSF48403">
    <property type="entry name" value="Ankyrin repeat"/>
    <property type="match status" value="1"/>
</dbReference>
<proteinExistence type="predicted"/>
<accession>A0AAU9X4F2</accession>
<evidence type="ECO:0000256" key="1">
    <source>
        <dbReference type="PROSITE-ProRule" id="PRU00023"/>
    </source>
</evidence>
<dbReference type="Proteomes" id="UP001159428">
    <property type="component" value="Unassembled WGS sequence"/>
</dbReference>
<dbReference type="InterPro" id="IPR036770">
    <property type="entry name" value="Ankyrin_rpt-contain_sf"/>
</dbReference>
<dbReference type="PROSITE" id="PS50088">
    <property type="entry name" value="ANK_REPEAT"/>
    <property type="match status" value="1"/>
</dbReference>
<dbReference type="SMART" id="SM00248">
    <property type="entry name" value="ANK"/>
    <property type="match status" value="2"/>
</dbReference>
<organism evidence="2 3">
    <name type="scientific">Pocillopora meandrina</name>
    <dbReference type="NCBI Taxonomy" id="46732"/>
    <lineage>
        <taxon>Eukaryota</taxon>
        <taxon>Metazoa</taxon>
        <taxon>Cnidaria</taxon>
        <taxon>Anthozoa</taxon>
        <taxon>Hexacorallia</taxon>
        <taxon>Scleractinia</taxon>
        <taxon>Astrocoeniina</taxon>
        <taxon>Pocilloporidae</taxon>
        <taxon>Pocillopora</taxon>
    </lineage>
</organism>
<feature type="repeat" description="ANK" evidence="1">
    <location>
        <begin position="72"/>
        <end position="104"/>
    </location>
</feature>
<evidence type="ECO:0000313" key="3">
    <source>
        <dbReference type="Proteomes" id="UP001159428"/>
    </source>
</evidence>
<dbReference type="Gene3D" id="1.25.40.20">
    <property type="entry name" value="Ankyrin repeat-containing domain"/>
    <property type="match status" value="1"/>
</dbReference>
<keyword evidence="3" id="KW-1185">Reference proteome</keyword>
<dbReference type="Pfam" id="PF12796">
    <property type="entry name" value="Ank_2"/>
    <property type="match status" value="1"/>
</dbReference>
<sequence length="118" mass="13062">MSGFKKFFKKKSPSAKNTLSTEDLSDAASIASGYSISKDKDLPKLHKAVWSGDLTKVKQLAKKGDVNQLDKENRTALHLACSQGKEDIVKFLLANNAKTNLCDNYGRTPLMKVRTIIF</sequence>